<protein>
    <submittedName>
        <fullName evidence="1">Uncharacterized protein</fullName>
    </submittedName>
</protein>
<reference evidence="1 2" key="1">
    <citation type="submission" date="2019-02" db="EMBL/GenBank/DDBJ databases">
        <title>Draft genome sequences of novel Actinobacteria.</title>
        <authorList>
            <person name="Sahin N."/>
            <person name="Ay H."/>
            <person name="Saygin H."/>
        </authorList>
    </citation>
    <scope>NUCLEOTIDE SEQUENCE [LARGE SCALE GENOMIC DNA]</scope>
    <source>
        <strain evidence="1 2">16K104</strain>
    </source>
</reference>
<comment type="caution">
    <text evidence="1">The sequence shown here is derived from an EMBL/GenBank/DDBJ whole genome shotgun (WGS) entry which is preliminary data.</text>
</comment>
<evidence type="ECO:0000313" key="2">
    <source>
        <dbReference type="Proteomes" id="UP000295172"/>
    </source>
</evidence>
<dbReference type="RefSeq" id="WP_132325302.1">
    <property type="nucleotide sequence ID" value="NZ_SMKR01000148.1"/>
</dbReference>
<name>A0A4R4WFH8_9ACTN</name>
<keyword evidence="2" id="KW-1185">Reference proteome</keyword>
<accession>A0A4R4WFH8</accession>
<evidence type="ECO:0000313" key="1">
    <source>
        <dbReference type="EMBL" id="TDD17662.1"/>
    </source>
</evidence>
<proteinExistence type="predicted"/>
<gene>
    <name evidence="1" type="ORF">E1218_27425</name>
</gene>
<sequence length="86" mass="8813">MSDVCTAAPGTMVSALSDSGAFLGPLLRMGRSPRSASQSSYASFGRIASLRRAMRTKATISRIGPSTIAVSGIPPRCSTIIAPSPT</sequence>
<dbReference type="Proteomes" id="UP000295172">
    <property type="component" value="Unassembled WGS sequence"/>
</dbReference>
<dbReference type="EMBL" id="SMKR01000148">
    <property type="protein sequence ID" value="TDD17662.1"/>
    <property type="molecule type" value="Genomic_DNA"/>
</dbReference>
<dbReference type="AlphaFoldDB" id="A0A4R4WFH8"/>
<organism evidence="1 2">
    <name type="scientific">Kribbella turkmenica</name>
    <dbReference type="NCBI Taxonomy" id="2530375"/>
    <lineage>
        <taxon>Bacteria</taxon>
        <taxon>Bacillati</taxon>
        <taxon>Actinomycetota</taxon>
        <taxon>Actinomycetes</taxon>
        <taxon>Propionibacteriales</taxon>
        <taxon>Kribbellaceae</taxon>
        <taxon>Kribbella</taxon>
    </lineage>
</organism>